<keyword evidence="3" id="KW-1185">Reference proteome</keyword>
<dbReference type="Proteomes" id="UP000654075">
    <property type="component" value="Unassembled WGS sequence"/>
</dbReference>
<feature type="compositionally biased region" description="Low complexity" evidence="1">
    <location>
        <begin position="342"/>
        <end position="397"/>
    </location>
</feature>
<feature type="compositionally biased region" description="Low complexity" evidence="1">
    <location>
        <begin position="587"/>
        <end position="624"/>
    </location>
</feature>
<comment type="caution">
    <text evidence="2">The sequence shown here is derived from an EMBL/GenBank/DDBJ whole genome shotgun (WGS) entry which is preliminary data.</text>
</comment>
<feature type="compositionally biased region" description="Polar residues" evidence="1">
    <location>
        <begin position="576"/>
        <end position="586"/>
    </location>
</feature>
<dbReference type="OMA" id="CEPEHCA"/>
<feature type="region of interest" description="Disordered" evidence="1">
    <location>
        <begin position="714"/>
        <end position="746"/>
    </location>
</feature>
<dbReference type="PANTHER" id="PTHR20916">
    <property type="entry name" value="CYSTEINE AND GLYCINE-RICH PROTEIN 2 BINDING PROTEIN"/>
    <property type="match status" value="1"/>
</dbReference>
<feature type="compositionally biased region" description="Low complexity" evidence="1">
    <location>
        <begin position="272"/>
        <end position="292"/>
    </location>
</feature>
<feature type="compositionally biased region" description="Basic and acidic residues" evidence="1">
    <location>
        <begin position="518"/>
        <end position="538"/>
    </location>
</feature>
<organism evidence="2 3">
    <name type="scientific">Polarella glacialis</name>
    <name type="common">Dinoflagellate</name>
    <dbReference type="NCBI Taxonomy" id="89957"/>
    <lineage>
        <taxon>Eukaryota</taxon>
        <taxon>Sar</taxon>
        <taxon>Alveolata</taxon>
        <taxon>Dinophyceae</taxon>
        <taxon>Suessiales</taxon>
        <taxon>Suessiaceae</taxon>
        <taxon>Polarella</taxon>
    </lineage>
</organism>
<accession>A0A813FS89</accession>
<evidence type="ECO:0000256" key="1">
    <source>
        <dbReference type="SAM" id="MobiDB-lite"/>
    </source>
</evidence>
<feature type="region of interest" description="Disordered" evidence="1">
    <location>
        <begin position="559"/>
        <end position="627"/>
    </location>
</feature>
<protein>
    <submittedName>
        <fullName evidence="2">Uncharacterized protein</fullName>
    </submittedName>
</protein>
<sequence>MDEPAVPAKSKTRATSPWQSRVQALLAKLEIHDVPRPSAEMPKEQESSLWEEVNHLGAQVRAGAVKPYEVRSEAAIGTLSRVDADIQSWKDALAKRMRYLEEIESILDILPSTVAHESPQKVRSGNARLKPDWQLEEELDPLSVSEFREATFSTADEMPDVQVVRAGPAKMPAMHVKEPTGGEELWQQHSDGERQFQPPPHQPWQPHQPLEPLSRQEWEEQRRWEDQRQWQDQATRQEQQQHQQQQQEHQSPSQYHQIYQSEPEQEQEQEHQSPSQYHQRNQPEPEQQEQRNNSHYLQHLEDLEQQLQQQQQLHPDQQIQEAHQQYTRPAHHAPLSLPRQPPEQWLQQQTSQQQASQHQQGHLHLQQHLPTSQHQASQHQQTQLQIQQHLLAQTQQHPRQHHSPSHDREASLNNKNNNKHNNNNNKNNNKNNNNNNNNNNTGACAAAMAQVAEPLLHCACSIHTRSTEQAFKEVPPVSQEVSRSGSMPVPTYEPIAADDMRSPGGRVQLKCGPPRRNGSPDRPPRSTLREEEIKEGEVSRASAIFNRQYAQFQAEMNSGAALQPPNAEASALPQDAGTSPKSQNKTAAAQPLNAVPAAHHQAHQYQTQLQQQFQHQNQHQHQQQPTRHYVTERVQQIERGREHSPVMCRSRPQAGFGPSSRSVSPPSPKPVTHMAVRVSPARLLSEVSKASCGVTMEEYEAELRKCTPQLAPLQQESGPAAGASYGCSSSTRSVSPPRPISLPPKLTMTSVQGWAPQTYPPAPGEWLDSTYSFAAPAAAPAMFAQSQAQSQDSRFVSPLRIQQLWQNNNNNN</sequence>
<proteinExistence type="predicted"/>
<evidence type="ECO:0000313" key="2">
    <source>
        <dbReference type="EMBL" id="CAE8615089.1"/>
    </source>
</evidence>
<feature type="compositionally biased region" description="Low complexity" evidence="1">
    <location>
        <begin position="230"/>
        <end position="262"/>
    </location>
</feature>
<evidence type="ECO:0000313" key="3">
    <source>
        <dbReference type="Proteomes" id="UP000654075"/>
    </source>
</evidence>
<feature type="region of interest" description="Disordered" evidence="1">
    <location>
        <begin position="493"/>
        <end position="539"/>
    </location>
</feature>
<feature type="compositionally biased region" description="Low complexity" evidence="1">
    <location>
        <begin position="413"/>
        <end position="439"/>
    </location>
</feature>
<feature type="compositionally biased region" description="Basic and acidic residues" evidence="1">
    <location>
        <begin position="214"/>
        <end position="229"/>
    </location>
</feature>
<feature type="region of interest" description="Disordered" evidence="1">
    <location>
        <begin position="185"/>
        <end position="292"/>
    </location>
</feature>
<reference evidence="2" key="1">
    <citation type="submission" date="2021-02" db="EMBL/GenBank/DDBJ databases">
        <authorList>
            <person name="Dougan E. K."/>
            <person name="Rhodes N."/>
            <person name="Thang M."/>
            <person name="Chan C."/>
        </authorList>
    </citation>
    <scope>NUCLEOTIDE SEQUENCE</scope>
</reference>
<name>A0A813FS89_POLGL</name>
<dbReference type="AlphaFoldDB" id="A0A813FS89"/>
<dbReference type="GO" id="GO:0004402">
    <property type="term" value="F:histone acetyltransferase activity"/>
    <property type="evidence" value="ECO:0007669"/>
    <property type="project" value="TreeGrafter"/>
</dbReference>
<feature type="compositionally biased region" description="Low complexity" evidence="1">
    <location>
        <begin position="307"/>
        <end position="320"/>
    </location>
</feature>
<feature type="region of interest" description="Disordered" evidence="1">
    <location>
        <begin position="307"/>
        <end position="439"/>
    </location>
</feature>
<gene>
    <name evidence="2" type="ORF">PGLA1383_LOCUS32806</name>
</gene>
<feature type="region of interest" description="Disordered" evidence="1">
    <location>
        <begin position="639"/>
        <end position="671"/>
    </location>
</feature>
<dbReference type="EMBL" id="CAJNNV010025561">
    <property type="protein sequence ID" value="CAE8615089.1"/>
    <property type="molecule type" value="Genomic_DNA"/>
</dbReference>
<dbReference type="PANTHER" id="PTHR20916:SF12">
    <property type="entry name" value="ANCESTRAL COATOMER ELEMENT 1 SEC16_SEC31 DOMAIN-CONTAINING PROTEIN-RELATED"/>
    <property type="match status" value="1"/>
</dbReference>